<accession>A0A5C5U3X2</accession>
<keyword evidence="3" id="KW-1185">Reference proteome</keyword>
<reference evidence="2 3" key="1">
    <citation type="journal article" date="2008" name="Int. J. Syst. Evol. Microbiol.">
        <title>Luteimonas marina sp. nov., isolated from seawater.</title>
        <authorList>
            <person name="Baik K.S."/>
            <person name="Park S.C."/>
            <person name="Kim M.S."/>
            <person name="Kim E.M."/>
            <person name="Park C."/>
            <person name="Chun J."/>
            <person name="Seong C.N."/>
        </authorList>
    </citation>
    <scope>NUCLEOTIDE SEQUENCE [LARGE SCALE GENOMIC DNA]</scope>
    <source>
        <strain evidence="2 3">FR1330</strain>
    </source>
</reference>
<feature type="transmembrane region" description="Helical" evidence="1">
    <location>
        <begin position="70"/>
        <end position="87"/>
    </location>
</feature>
<dbReference type="PANTHER" id="PTHR34351:SF1">
    <property type="entry name" value="SLR1927 PROTEIN"/>
    <property type="match status" value="1"/>
</dbReference>
<sequence>MASLISPRRSPLLQRAHARFDAWARRRTPAALPVRFDRHRIYILPTRFGAFFTVLLLVMGVGALNYNNNPALLLCLLLAGAGIASLLQAQLQLGGLEIHAIGAEPVPAGTALLMRVHARAPVGRARRGLRVECGGQAAVLSLDDGAGEAVLSLPTATRGWLDPGRLRISTTRPLGLARAWAYAWSDAPLLVYPAPEAGGPPLPSGAGDSLHSRLQPAGDDVHHLRDWRRGDSRRAVAWKASARRDALLVREFEQPLGADIVLDWRALAALRHEDRIRRLARWVDEAERESRRYRLLLPGQPPLGPGSGAAHRHACLRALALLPKDIADGAPR</sequence>
<dbReference type="AlphaFoldDB" id="A0A5C5U3X2"/>
<dbReference type="RefSeq" id="WP_146387595.1">
    <property type="nucleotide sequence ID" value="NZ_VOHK01000004.1"/>
</dbReference>
<dbReference type="OrthoDB" id="5298497at2"/>
<keyword evidence="1" id="KW-0472">Membrane</keyword>
<gene>
    <name evidence="2" type="ORF">FQY83_10075</name>
</gene>
<evidence type="ECO:0000313" key="3">
    <source>
        <dbReference type="Proteomes" id="UP000319980"/>
    </source>
</evidence>
<name>A0A5C5U3X2_9GAMM</name>
<comment type="caution">
    <text evidence="2">The sequence shown here is derived from an EMBL/GenBank/DDBJ whole genome shotgun (WGS) entry which is preliminary data.</text>
</comment>
<evidence type="ECO:0000313" key="2">
    <source>
        <dbReference type="EMBL" id="TWT20090.1"/>
    </source>
</evidence>
<dbReference type="Proteomes" id="UP000319980">
    <property type="component" value="Unassembled WGS sequence"/>
</dbReference>
<proteinExistence type="predicted"/>
<dbReference type="PANTHER" id="PTHR34351">
    <property type="entry name" value="SLR1927 PROTEIN-RELATED"/>
    <property type="match status" value="1"/>
</dbReference>
<feature type="transmembrane region" description="Helical" evidence="1">
    <location>
        <begin position="41"/>
        <end position="64"/>
    </location>
</feature>
<keyword evidence="1" id="KW-0812">Transmembrane</keyword>
<dbReference type="EMBL" id="VOHK01000004">
    <property type="protein sequence ID" value="TWT20090.1"/>
    <property type="molecule type" value="Genomic_DNA"/>
</dbReference>
<organism evidence="2 3">
    <name type="scientific">Luteimonas marina</name>
    <dbReference type="NCBI Taxonomy" id="488485"/>
    <lineage>
        <taxon>Bacteria</taxon>
        <taxon>Pseudomonadati</taxon>
        <taxon>Pseudomonadota</taxon>
        <taxon>Gammaproteobacteria</taxon>
        <taxon>Lysobacterales</taxon>
        <taxon>Lysobacteraceae</taxon>
        <taxon>Luteimonas</taxon>
    </lineage>
</organism>
<protein>
    <submittedName>
        <fullName evidence="2">DUF58 domain-containing protein</fullName>
    </submittedName>
</protein>
<evidence type="ECO:0000256" key="1">
    <source>
        <dbReference type="SAM" id="Phobius"/>
    </source>
</evidence>
<keyword evidence="1" id="KW-1133">Transmembrane helix</keyword>